<keyword evidence="1" id="KW-1133">Transmembrane helix</keyword>
<proteinExistence type="predicted"/>
<feature type="transmembrane region" description="Helical" evidence="1">
    <location>
        <begin position="7"/>
        <end position="29"/>
    </location>
</feature>
<organism evidence="2 3">
    <name type="scientific">Allacma fusca</name>
    <dbReference type="NCBI Taxonomy" id="39272"/>
    <lineage>
        <taxon>Eukaryota</taxon>
        <taxon>Metazoa</taxon>
        <taxon>Ecdysozoa</taxon>
        <taxon>Arthropoda</taxon>
        <taxon>Hexapoda</taxon>
        <taxon>Collembola</taxon>
        <taxon>Symphypleona</taxon>
        <taxon>Sminthuridae</taxon>
        <taxon>Allacma</taxon>
    </lineage>
</organism>
<dbReference type="EMBL" id="CAJVCH010562653">
    <property type="protein sequence ID" value="CAG7831918.1"/>
    <property type="molecule type" value="Genomic_DNA"/>
</dbReference>
<dbReference type="Proteomes" id="UP000708208">
    <property type="component" value="Unassembled WGS sequence"/>
</dbReference>
<feature type="transmembrane region" description="Helical" evidence="1">
    <location>
        <begin position="76"/>
        <end position="96"/>
    </location>
</feature>
<sequence>MCNNSDYLLTSVGALKVLHVIFGAFSIGLIADTFVPIQDEIIFACVVSVAFTSSLVYLLSYLKWKSLGDSKINGRIDFAFHIIGGICLSIAGIDLTTWDDYFEVCQQSCPSLYTKGVAKILTFVNGVLYGIVAFLLVKEDELTKEEEITDSDLDEMEDFPIMFQSKPKPSRGSFNQPRIHYIYRYQTINEC</sequence>
<feature type="transmembrane region" description="Helical" evidence="1">
    <location>
        <begin position="41"/>
        <end position="64"/>
    </location>
</feature>
<dbReference type="OrthoDB" id="10579881at2759"/>
<accession>A0A8J2LAW8</accession>
<protein>
    <submittedName>
        <fullName evidence="2">Uncharacterized protein</fullName>
    </submittedName>
</protein>
<gene>
    <name evidence="2" type="ORF">AFUS01_LOCUS41637</name>
</gene>
<name>A0A8J2LAW8_9HEXA</name>
<keyword evidence="1" id="KW-0812">Transmembrane</keyword>
<evidence type="ECO:0000313" key="3">
    <source>
        <dbReference type="Proteomes" id="UP000708208"/>
    </source>
</evidence>
<reference evidence="2" key="1">
    <citation type="submission" date="2021-06" db="EMBL/GenBank/DDBJ databases">
        <authorList>
            <person name="Hodson N. C."/>
            <person name="Mongue J. A."/>
            <person name="Jaron S. K."/>
        </authorList>
    </citation>
    <scope>NUCLEOTIDE SEQUENCE</scope>
</reference>
<comment type="caution">
    <text evidence="2">The sequence shown here is derived from an EMBL/GenBank/DDBJ whole genome shotgun (WGS) entry which is preliminary data.</text>
</comment>
<keyword evidence="3" id="KW-1185">Reference proteome</keyword>
<dbReference type="AlphaFoldDB" id="A0A8J2LAW8"/>
<feature type="transmembrane region" description="Helical" evidence="1">
    <location>
        <begin position="116"/>
        <end position="137"/>
    </location>
</feature>
<keyword evidence="1" id="KW-0472">Membrane</keyword>
<evidence type="ECO:0000313" key="2">
    <source>
        <dbReference type="EMBL" id="CAG7831918.1"/>
    </source>
</evidence>
<evidence type="ECO:0000256" key="1">
    <source>
        <dbReference type="SAM" id="Phobius"/>
    </source>
</evidence>